<dbReference type="Gene3D" id="4.10.280.10">
    <property type="entry name" value="Helix-loop-helix DNA-binding domain"/>
    <property type="match status" value="1"/>
</dbReference>
<gene>
    <name evidence="11" type="primary">MXD3</name>
</gene>
<dbReference type="GO" id="GO:0000981">
    <property type="term" value="F:DNA-binding transcription factor activity, RNA polymerase II-specific"/>
    <property type="evidence" value="ECO:0000318"/>
    <property type="project" value="GO_Central"/>
</dbReference>
<protein>
    <recommendedName>
        <fullName evidence="7">Max dimerization protein 3</fullName>
    </recommendedName>
    <alternativeName>
        <fullName evidence="8">Max-associated protein 3</fullName>
    </alternativeName>
</protein>
<feature type="compositionally biased region" description="Low complexity" evidence="9">
    <location>
        <begin position="122"/>
        <end position="133"/>
    </location>
</feature>
<dbReference type="GeneTree" id="ENSGT00940000161050"/>
<dbReference type="AlphaFoldDB" id="A0A6I8N1B4"/>
<sequence length="276" mass="29143">PPDTQACALSPTPSCGGHGCQRNWGWGGGSKVTPQGAGPTLAEAVGPWEGRGLVGGRSRPAFVAQCQLHCNKSGAAGELAPASTGLQPPPASSGLQPPAGRSVGGGRDGDGAGLQQHPGPPAGRRVPGPAGARSVHNELEKHRRAQLRQCLEQLKQQVPVSSDCARSTTLSLLHRARLHIKKLEEQEQGACRLKAQLRSERRSLQQRLQQLRGPAERLRVDSLDSSGLSSERSDSDQEDLEVDVEGVVFGADEDLLSSGFSTGREHSYSNRGASWL</sequence>
<keyword evidence="6" id="KW-0539">Nucleus</keyword>
<keyword evidence="2" id="KW-0678">Repressor</keyword>
<dbReference type="GO" id="GO:0006357">
    <property type="term" value="P:regulation of transcription by RNA polymerase II"/>
    <property type="evidence" value="ECO:0000318"/>
    <property type="project" value="GO_Central"/>
</dbReference>
<evidence type="ECO:0000256" key="7">
    <source>
        <dbReference type="ARBA" id="ARBA00040424"/>
    </source>
</evidence>
<dbReference type="PANTHER" id="PTHR11969:SF6">
    <property type="entry name" value="MAX DIMERIZATION PROTEIN 3"/>
    <property type="match status" value="1"/>
</dbReference>
<dbReference type="Pfam" id="PF00010">
    <property type="entry name" value="HLH"/>
    <property type="match status" value="1"/>
</dbReference>
<dbReference type="PROSITE" id="PS50888">
    <property type="entry name" value="BHLH"/>
    <property type="match status" value="1"/>
</dbReference>
<dbReference type="InParanoid" id="A0A6I8N1B4"/>
<keyword evidence="4" id="KW-0238">DNA-binding</keyword>
<evidence type="ECO:0000256" key="8">
    <source>
        <dbReference type="ARBA" id="ARBA00041430"/>
    </source>
</evidence>
<evidence type="ECO:0000256" key="4">
    <source>
        <dbReference type="ARBA" id="ARBA00023125"/>
    </source>
</evidence>
<feature type="region of interest" description="Disordered" evidence="9">
    <location>
        <begin position="26"/>
        <end position="54"/>
    </location>
</feature>
<dbReference type="InterPro" id="IPR036638">
    <property type="entry name" value="HLH_DNA-bd_sf"/>
</dbReference>
<dbReference type="GO" id="GO:0046983">
    <property type="term" value="F:protein dimerization activity"/>
    <property type="evidence" value="ECO:0007669"/>
    <property type="project" value="InterPro"/>
</dbReference>
<name>A0A6I8N1B4_ORNAN</name>
<keyword evidence="3" id="KW-0805">Transcription regulation</keyword>
<evidence type="ECO:0000256" key="2">
    <source>
        <dbReference type="ARBA" id="ARBA00022491"/>
    </source>
</evidence>
<keyword evidence="5" id="KW-0804">Transcription</keyword>
<dbReference type="PANTHER" id="PTHR11969">
    <property type="entry name" value="MAX DIMERIZATION, MAD"/>
    <property type="match status" value="1"/>
</dbReference>
<evidence type="ECO:0000259" key="10">
    <source>
        <dbReference type="PROSITE" id="PS50888"/>
    </source>
</evidence>
<dbReference type="Proteomes" id="UP000002279">
    <property type="component" value="Chromosome X2"/>
</dbReference>
<dbReference type="Ensembl" id="ENSOANT00000048242.1">
    <property type="protein sequence ID" value="ENSOANP00000034742.1"/>
    <property type="gene ID" value="ENSOANG00000051234.1"/>
</dbReference>
<evidence type="ECO:0000313" key="12">
    <source>
        <dbReference type="Proteomes" id="UP000002279"/>
    </source>
</evidence>
<proteinExistence type="predicted"/>
<dbReference type="GO" id="GO:0005634">
    <property type="term" value="C:nucleus"/>
    <property type="evidence" value="ECO:0007669"/>
    <property type="project" value="UniProtKB-SubCell"/>
</dbReference>
<dbReference type="SMART" id="SM00353">
    <property type="entry name" value="HLH"/>
    <property type="match status" value="1"/>
</dbReference>
<keyword evidence="12" id="KW-1185">Reference proteome</keyword>
<feature type="region of interest" description="Disordered" evidence="9">
    <location>
        <begin position="256"/>
        <end position="276"/>
    </location>
</feature>
<dbReference type="Bgee" id="ENSOANG00000051234">
    <property type="expression patterns" value="Expressed in fibroblast and 8 other cell types or tissues"/>
</dbReference>
<evidence type="ECO:0000256" key="9">
    <source>
        <dbReference type="SAM" id="MobiDB-lite"/>
    </source>
</evidence>
<dbReference type="InterPro" id="IPR011598">
    <property type="entry name" value="bHLH_dom"/>
</dbReference>
<feature type="region of interest" description="Disordered" evidence="9">
    <location>
        <begin position="78"/>
        <end position="141"/>
    </location>
</feature>
<organism evidence="11 12">
    <name type="scientific">Ornithorhynchus anatinus</name>
    <name type="common">Duckbill platypus</name>
    <dbReference type="NCBI Taxonomy" id="9258"/>
    <lineage>
        <taxon>Eukaryota</taxon>
        <taxon>Metazoa</taxon>
        <taxon>Chordata</taxon>
        <taxon>Craniata</taxon>
        <taxon>Vertebrata</taxon>
        <taxon>Euteleostomi</taxon>
        <taxon>Mammalia</taxon>
        <taxon>Monotremata</taxon>
        <taxon>Ornithorhynchidae</taxon>
        <taxon>Ornithorhynchus</taxon>
    </lineage>
</organism>
<reference evidence="11" key="2">
    <citation type="submission" date="2025-08" db="UniProtKB">
        <authorList>
            <consortium name="Ensembl"/>
        </authorList>
    </citation>
    <scope>IDENTIFICATION</scope>
    <source>
        <strain evidence="11">Glennie</strain>
    </source>
</reference>
<evidence type="ECO:0000256" key="5">
    <source>
        <dbReference type="ARBA" id="ARBA00023163"/>
    </source>
</evidence>
<evidence type="ECO:0000256" key="3">
    <source>
        <dbReference type="ARBA" id="ARBA00023015"/>
    </source>
</evidence>
<evidence type="ECO:0000256" key="6">
    <source>
        <dbReference type="ARBA" id="ARBA00023242"/>
    </source>
</evidence>
<feature type="domain" description="BHLH" evidence="10">
    <location>
        <begin position="131"/>
        <end position="183"/>
    </location>
</feature>
<reference evidence="11" key="3">
    <citation type="submission" date="2025-09" db="UniProtKB">
        <authorList>
            <consortium name="Ensembl"/>
        </authorList>
    </citation>
    <scope>IDENTIFICATION</scope>
    <source>
        <strain evidence="11">Glennie</strain>
    </source>
</reference>
<reference evidence="11 12" key="1">
    <citation type="journal article" date="2008" name="Nature">
        <title>Genome analysis of the platypus reveals unique signatures of evolution.</title>
        <authorList>
            <person name="Warren W.C."/>
            <person name="Hillier L.W."/>
            <person name="Marshall Graves J.A."/>
            <person name="Birney E."/>
            <person name="Ponting C.P."/>
            <person name="Grutzner F."/>
            <person name="Belov K."/>
            <person name="Miller W."/>
            <person name="Clarke L."/>
            <person name="Chinwalla A.T."/>
            <person name="Yang S.P."/>
            <person name="Heger A."/>
            <person name="Locke D.P."/>
            <person name="Miethke P."/>
            <person name="Waters P.D."/>
            <person name="Veyrunes F."/>
            <person name="Fulton L."/>
            <person name="Fulton B."/>
            <person name="Graves T."/>
            <person name="Wallis J."/>
            <person name="Puente X.S."/>
            <person name="Lopez-Otin C."/>
            <person name="Ordonez G.R."/>
            <person name="Eichler E.E."/>
            <person name="Chen L."/>
            <person name="Cheng Z."/>
            <person name="Deakin J.E."/>
            <person name="Alsop A."/>
            <person name="Thompson K."/>
            <person name="Kirby P."/>
            <person name="Papenfuss A.T."/>
            <person name="Wakefield M.J."/>
            <person name="Olender T."/>
            <person name="Lancet D."/>
            <person name="Huttley G.A."/>
            <person name="Smit A.F."/>
            <person name="Pask A."/>
            <person name="Temple-Smith P."/>
            <person name="Batzer M.A."/>
            <person name="Walker J.A."/>
            <person name="Konkel M.K."/>
            <person name="Harris R.S."/>
            <person name="Whittington C.M."/>
            <person name="Wong E.S."/>
            <person name="Gemmell N.J."/>
            <person name="Buschiazzo E."/>
            <person name="Vargas Jentzsch I.M."/>
            <person name="Merkel A."/>
            <person name="Schmitz J."/>
            <person name="Zemann A."/>
            <person name="Churakov G."/>
            <person name="Kriegs J.O."/>
            <person name="Brosius J."/>
            <person name="Murchison E.P."/>
            <person name="Sachidanandam R."/>
            <person name="Smith C."/>
            <person name="Hannon G.J."/>
            <person name="Tsend-Ayush E."/>
            <person name="McMillan D."/>
            <person name="Attenborough R."/>
            <person name="Rens W."/>
            <person name="Ferguson-Smith M."/>
            <person name="Lefevre C.M."/>
            <person name="Sharp J.A."/>
            <person name="Nicholas K.R."/>
            <person name="Ray D.A."/>
            <person name="Kube M."/>
            <person name="Reinhardt R."/>
            <person name="Pringle T.H."/>
            <person name="Taylor J."/>
            <person name="Jones R.C."/>
            <person name="Nixon B."/>
            <person name="Dacheux J.L."/>
            <person name="Niwa H."/>
            <person name="Sekita Y."/>
            <person name="Huang X."/>
            <person name="Stark A."/>
            <person name="Kheradpour P."/>
            <person name="Kellis M."/>
            <person name="Flicek P."/>
            <person name="Chen Y."/>
            <person name="Webber C."/>
            <person name="Hardison R."/>
            <person name="Nelson J."/>
            <person name="Hallsworth-Pepin K."/>
            <person name="Delehaunty K."/>
            <person name="Markovic C."/>
            <person name="Minx P."/>
            <person name="Feng Y."/>
            <person name="Kremitzki C."/>
            <person name="Mitreva M."/>
            <person name="Glasscock J."/>
            <person name="Wylie T."/>
            <person name="Wohldmann P."/>
            <person name="Thiru P."/>
            <person name="Nhan M.N."/>
            <person name="Pohl C.S."/>
            <person name="Smith S.M."/>
            <person name="Hou S."/>
            <person name="Nefedov M."/>
            <person name="de Jong P.J."/>
            <person name="Renfree M.B."/>
            <person name="Mardis E.R."/>
            <person name="Wilson R.K."/>
        </authorList>
    </citation>
    <scope>NUCLEOTIDE SEQUENCE [LARGE SCALE GENOMIC DNA]</scope>
    <source>
        <strain evidence="11 12">Glennie</strain>
    </source>
</reference>
<comment type="subcellular location">
    <subcellularLocation>
        <location evidence="1">Nucleus</location>
    </subcellularLocation>
</comment>
<feature type="region of interest" description="Disordered" evidence="9">
    <location>
        <begin position="208"/>
        <end position="240"/>
    </location>
</feature>
<dbReference type="FunCoup" id="A0A6I8N1B4">
    <property type="interactions" value="251"/>
</dbReference>
<evidence type="ECO:0000256" key="1">
    <source>
        <dbReference type="ARBA" id="ARBA00004123"/>
    </source>
</evidence>
<accession>A0A6I8N1B4</accession>
<dbReference type="GO" id="GO:0000978">
    <property type="term" value="F:RNA polymerase II cis-regulatory region sequence-specific DNA binding"/>
    <property type="evidence" value="ECO:0000318"/>
    <property type="project" value="GO_Central"/>
</dbReference>
<dbReference type="SUPFAM" id="SSF47459">
    <property type="entry name" value="HLH, helix-loop-helix DNA-binding domain"/>
    <property type="match status" value="1"/>
</dbReference>
<evidence type="ECO:0000313" key="11">
    <source>
        <dbReference type="Ensembl" id="ENSOANP00000034742.1"/>
    </source>
</evidence>
<dbReference type="CDD" id="cd18932">
    <property type="entry name" value="bHLHzip_Mad3"/>
    <property type="match status" value="1"/>
</dbReference>